<dbReference type="GO" id="GO:0043565">
    <property type="term" value="F:sequence-specific DNA binding"/>
    <property type="evidence" value="ECO:0007669"/>
    <property type="project" value="TreeGrafter"/>
</dbReference>
<dbReference type="SUPFAM" id="SSF46785">
    <property type="entry name" value="Winged helix' DNA-binding domain"/>
    <property type="match status" value="1"/>
</dbReference>
<organism evidence="2 3">
    <name type="scientific">Natronorubrum thiooxidans</name>
    <dbReference type="NCBI Taxonomy" id="308853"/>
    <lineage>
        <taxon>Archaea</taxon>
        <taxon>Methanobacteriati</taxon>
        <taxon>Methanobacteriota</taxon>
        <taxon>Stenosarchaea group</taxon>
        <taxon>Halobacteria</taxon>
        <taxon>Halobacteriales</taxon>
        <taxon>Natrialbaceae</taxon>
        <taxon>Natronorubrum</taxon>
    </lineage>
</organism>
<dbReference type="InterPro" id="IPR036388">
    <property type="entry name" value="WH-like_DNA-bd_sf"/>
</dbReference>
<dbReference type="EMBL" id="FTNR01000001">
    <property type="protein sequence ID" value="SIR65241.1"/>
    <property type="molecule type" value="Genomic_DNA"/>
</dbReference>
<evidence type="ECO:0000313" key="3">
    <source>
        <dbReference type="Proteomes" id="UP000185936"/>
    </source>
</evidence>
<dbReference type="Pfam" id="PF13412">
    <property type="entry name" value="HTH_24"/>
    <property type="match status" value="1"/>
</dbReference>
<dbReference type="AlphaFoldDB" id="A0A1N7CNQ8"/>
<gene>
    <name evidence="2" type="ORF">SAMN05421752_101481</name>
</gene>
<dbReference type="GO" id="GO:0043200">
    <property type="term" value="P:response to amino acid"/>
    <property type="evidence" value="ECO:0007669"/>
    <property type="project" value="TreeGrafter"/>
</dbReference>
<dbReference type="Gene3D" id="3.30.70.920">
    <property type="match status" value="1"/>
</dbReference>
<dbReference type="SUPFAM" id="SSF54909">
    <property type="entry name" value="Dimeric alpha+beta barrel"/>
    <property type="match status" value="1"/>
</dbReference>
<dbReference type="STRING" id="308853.SAMN05421752_101481"/>
<dbReference type="CDD" id="cd00090">
    <property type="entry name" value="HTH_ARSR"/>
    <property type="match status" value="1"/>
</dbReference>
<dbReference type="Pfam" id="PF01037">
    <property type="entry name" value="AsnC_trans_reg"/>
    <property type="match status" value="1"/>
</dbReference>
<dbReference type="InterPro" id="IPR019887">
    <property type="entry name" value="Tscrpt_reg_AsnC/Lrp_C"/>
</dbReference>
<dbReference type="InterPro" id="IPR019888">
    <property type="entry name" value="Tscrpt_reg_AsnC-like"/>
</dbReference>
<dbReference type="GO" id="GO:0005829">
    <property type="term" value="C:cytosol"/>
    <property type="evidence" value="ECO:0007669"/>
    <property type="project" value="TreeGrafter"/>
</dbReference>
<dbReference type="InterPro" id="IPR011008">
    <property type="entry name" value="Dimeric_a/b-barrel"/>
</dbReference>
<dbReference type="InterPro" id="IPR011991">
    <property type="entry name" value="ArsR-like_HTH"/>
</dbReference>
<dbReference type="PANTHER" id="PTHR30154">
    <property type="entry name" value="LEUCINE-RESPONSIVE REGULATORY PROTEIN"/>
    <property type="match status" value="1"/>
</dbReference>
<dbReference type="OrthoDB" id="183514at2157"/>
<dbReference type="RefSeq" id="WP_076607562.1">
    <property type="nucleotide sequence ID" value="NZ_FTNR01000001.1"/>
</dbReference>
<sequence>MSATLDERDIKIIFAIAEQETDNTEVIHEQTGIPKSTVHYRLQSLKEDGVITNELYELDLEKVGLGITIISEIWAEFGEGYHERVGEQLADIEGVNQVYFTMGDTDFIVIGRLTSRDMVEELVDDYESIDEIRRTSSKFVISTIKTNTGIGTLRDYSQESLLDSHELPTGDEAE</sequence>
<protein>
    <submittedName>
        <fullName evidence="2">Transcriptional regulator, AsnC family</fullName>
    </submittedName>
</protein>
<accession>A0A1N7CNQ8</accession>
<feature type="domain" description="Transcription regulator AsnC/Lrp ligand binding" evidence="1">
    <location>
        <begin position="81"/>
        <end position="143"/>
    </location>
</feature>
<dbReference type="Gene3D" id="1.10.10.10">
    <property type="entry name" value="Winged helix-like DNA-binding domain superfamily/Winged helix DNA-binding domain"/>
    <property type="match status" value="1"/>
</dbReference>
<evidence type="ECO:0000313" key="2">
    <source>
        <dbReference type="EMBL" id="SIR65241.1"/>
    </source>
</evidence>
<proteinExistence type="predicted"/>
<keyword evidence="3" id="KW-1185">Reference proteome</keyword>
<dbReference type="PANTHER" id="PTHR30154:SF34">
    <property type="entry name" value="TRANSCRIPTIONAL REGULATOR AZLB"/>
    <property type="match status" value="1"/>
</dbReference>
<evidence type="ECO:0000259" key="1">
    <source>
        <dbReference type="Pfam" id="PF01037"/>
    </source>
</evidence>
<reference evidence="3" key="1">
    <citation type="submission" date="2017-01" db="EMBL/GenBank/DDBJ databases">
        <authorList>
            <person name="Varghese N."/>
            <person name="Submissions S."/>
        </authorList>
    </citation>
    <scope>NUCLEOTIDE SEQUENCE [LARGE SCALE GENOMIC DNA]</scope>
    <source>
        <strain evidence="3">type strain: HArc-</strain>
    </source>
</reference>
<dbReference type="InterPro" id="IPR036390">
    <property type="entry name" value="WH_DNA-bd_sf"/>
</dbReference>
<dbReference type="SMART" id="SM00344">
    <property type="entry name" value="HTH_ASNC"/>
    <property type="match status" value="1"/>
</dbReference>
<name>A0A1N7CNQ8_9EURY</name>
<dbReference type="Proteomes" id="UP000185936">
    <property type="component" value="Unassembled WGS sequence"/>
</dbReference>